<feature type="transmembrane region" description="Helical" evidence="1">
    <location>
        <begin position="202"/>
        <end position="222"/>
    </location>
</feature>
<comment type="similarity">
    <text evidence="1">Belongs to the vitamin uptake transporter (VUT/ECF) (TC 2.A.88) family. Q precursor transporter subfamily.</text>
</comment>
<keyword evidence="1" id="KW-0813">Transport</keyword>
<dbReference type="PANTHER" id="PTHR34300">
    <property type="entry name" value="QUEUOSINE PRECURSOR TRANSPORTER-RELATED"/>
    <property type="match status" value="1"/>
</dbReference>
<dbReference type="NCBIfam" id="TIGR00697">
    <property type="entry name" value="queuosine precursor transporter"/>
    <property type="match status" value="1"/>
</dbReference>
<feature type="transmembrane region" description="Helical" evidence="1">
    <location>
        <begin position="85"/>
        <end position="107"/>
    </location>
</feature>
<accession>E0QQL3</accession>
<dbReference type="GO" id="GO:0022857">
    <property type="term" value="F:transmembrane transporter activity"/>
    <property type="evidence" value="ECO:0007669"/>
    <property type="project" value="UniProtKB-UniRule"/>
</dbReference>
<feature type="transmembrane region" description="Helical" evidence="1">
    <location>
        <begin position="48"/>
        <end position="73"/>
    </location>
</feature>
<dbReference type="STRING" id="871571.HMPREF0580_1178"/>
<evidence type="ECO:0000256" key="1">
    <source>
        <dbReference type="HAMAP-Rule" id="MF_02088"/>
    </source>
</evidence>
<gene>
    <name evidence="2" type="ORF">HMPREF0580_1178</name>
</gene>
<dbReference type="AlphaFoldDB" id="E0QQL3"/>
<keyword evidence="1" id="KW-1003">Cell membrane</keyword>
<dbReference type="InterPro" id="IPR003744">
    <property type="entry name" value="YhhQ"/>
</dbReference>
<dbReference type="HAMAP" id="MF_02088">
    <property type="entry name" value="Q_prec_transport"/>
    <property type="match status" value="1"/>
</dbReference>
<name>E0QQL3_9ACTO</name>
<reference evidence="2" key="1">
    <citation type="submission" date="2010-08" db="EMBL/GenBank/DDBJ databases">
        <authorList>
            <person name="Muzny D."/>
            <person name="Qin X."/>
            <person name="Deng J."/>
            <person name="Jiang H."/>
            <person name="Liu Y."/>
            <person name="Qu J."/>
            <person name="Song X.-Z."/>
            <person name="Zhang L."/>
            <person name="Thornton R."/>
            <person name="Coyle M."/>
            <person name="Francisco L."/>
            <person name="Jackson L."/>
            <person name="Javaid M."/>
            <person name="Korchina V."/>
            <person name="Kovar C."/>
            <person name="Mata R."/>
            <person name="Mathew T."/>
            <person name="Ngo R."/>
            <person name="Nguyen L."/>
            <person name="Nguyen N."/>
            <person name="Okwuonu G."/>
            <person name="Ongeri F."/>
            <person name="Pham C."/>
            <person name="Simmons D."/>
            <person name="Wilczek-Boney K."/>
            <person name="Hale W."/>
            <person name="Jakkamsetti A."/>
            <person name="Pham P."/>
            <person name="Ruth R."/>
            <person name="San Lucas F."/>
            <person name="Warren J."/>
            <person name="Zhang J."/>
            <person name="Zhao Z."/>
            <person name="Zhou C."/>
            <person name="Zhu D."/>
            <person name="Lee S."/>
            <person name="Bess C."/>
            <person name="Blankenburg K."/>
            <person name="Forbes L."/>
            <person name="Fu Q."/>
            <person name="Gubbala S."/>
            <person name="Hirani K."/>
            <person name="Jayaseelan J.C."/>
            <person name="Lara F."/>
            <person name="Munidasa M."/>
            <person name="Palculict T."/>
            <person name="Patil S."/>
            <person name="Pu L.-L."/>
            <person name="Saada N."/>
            <person name="Tang L."/>
            <person name="Weissenberger G."/>
            <person name="Zhu Y."/>
            <person name="Hemphill L."/>
            <person name="Shang Y."/>
            <person name="Youmans B."/>
            <person name="Ayvaz T."/>
            <person name="Ross M."/>
            <person name="Santibanez J."/>
            <person name="Aqrawi P."/>
            <person name="Gross S."/>
            <person name="Joshi V."/>
            <person name="Fowler G."/>
            <person name="Nazareth L."/>
            <person name="Reid J."/>
            <person name="Worley K."/>
            <person name="Petrosino J."/>
            <person name="Highlander S."/>
            <person name="Gibbs R."/>
        </authorList>
    </citation>
    <scope>NUCLEOTIDE SEQUENCE [LARGE SCALE GENOMIC DNA]</scope>
    <source>
        <strain evidence="2">ATCC 35239</strain>
    </source>
</reference>
<feature type="transmembrane region" description="Helical" evidence="1">
    <location>
        <begin position="119"/>
        <end position="138"/>
    </location>
</feature>
<sequence>MSRNGGKGLKMNSNSVVEEAVTGTINVVGSRTGSQPQVRFVAPGKGRFFDLFLALFVALLLMSNIAATKLIGLELPGVPGTGGSFFSLVFDGGAVMFPFTYILGDVLSEVYGFRGARRAVLAGFAVSILASILFYLVAIAPPGPGDVNHQAFQAIFGFVPRVVAASLAGYVVGQLLNALVLVKMKGRTGERFLWGRMIASTLVGELVDTVLFCTVAFAGVISGADFWNYVVTGYIYKCGLEIVMSPLSIQVIRLVKHGECSYLPVSDAVPVMSGSVEISDS</sequence>
<comment type="function">
    <text evidence="1">Involved in the import of queuosine (Q) precursors, required for Q precursor salvage.</text>
</comment>
<keyword evidence="1" id="KW-0812">Transmembrane</keyword>
<dbReference type="Pfam" id="PF02592">
    <property type="entry name" value="Vut_1"/>
    <property type="match status" value="1"/>
</dbReference>
<evidence type="ECO:0000313" key="3">
    <source>
        <dbReference type="Proteomes" id="UP000003045"/>
    </source>
</evidence>
<evidence type="ECO:0000313" key="2">
    <source>
        <dbReference type="EMBL" id="EFM46186.1"/>
    </source>
</evidence>
<protein>
    <recommendedName>
        <fullName evidence="1">Probable queuosine precursor transporter</fullName>
        <shortName evidence="1">Q precursor transporter</shortName>
    </recommendedName>
</protein>
<comment type="caution">
    <text evidence="2">The sequence shown here is derived from an EMBL/GenBank/DDBJ whole genome shotgun (WGS) entry which is preliminary data.</text>
</comment>
<dbReference type="GO" id="GO:0005886">
    <property type="term" value="C:plasma membrane"/>
    <property type="evidence" value="ECO:0007669"/>
    <property type="project" value="UniProtKB-SubCell"/>
</dbReference>
<comment type="subcellular location">
    <subcellularLocation>
        <location evidence="1">Cell membrane</location>
        <topology evidence="1">Multi-pass membrane protein</topology>
    </subcellularLocation>
</comment>
<keyword evidence="1" id="KW-0472">Membrane</keyword>
<dbReference type="HOGENOM" id="CLU_075503_1_0_11"/>
<dbReference type="Proteomes" id="UP000003045">
    <property type="component" value="Unassembled WGS sequence"/>
</dbReference>
<organism evidence="2 3">
    <name type="scientific">Mobiluncus mulieris ATCC 35239</name>
    <dbReference type="NCBI Taxonomy" id="871571"/>
    <lineage>
        <taxon>Bacteria</taxon>
        <taxon>Bacillati</taxon>
        <taxon>Actinomycetota</taxon>
        <taxon>Actinomycetes</taxon>
        <taxon>Actinomycetales</taxon>
        <taxon>Actinomycetaceae</taxon>
        <taxon>Mobiluncus</taxon>
    </lineage>
</organism>
<dbReference type="PANTHER" id="PTHR34300:SF2">
    <property type="entry name" value="QUEUOSINE PRECURSOR TRANSPORTER-RELATED"/>
    <property type="match status" value="1"/>
</dbReference>
<dbReference type="EMBL" id="AEET01000029">
    <property type="protein sequence ID" value="EFM46186.1"/>
    <property type="molecule type" value="Genomic_DNA"/>
</dbReference>
<keyword evidence="3" id="KW-1185">Reference proteome</keyword>
<keyword evidence="1" id="KW-1133">Transmembrane helix</keyword>
<feature type="transmembrane region" description="Helical" evidence="1">
    <location>
        <begin position="158"/>
        <end position="182"/>
    </location>
</feature>
<proteinExistence type="inferred from homology"/>